<evidence type="ECO:0000313" key="2">
    <source>
        <dbReference type="Proteomes" id="UP000886595"/>
    </source>
</evidence>
<dbReference type="Proteomes" id="UP000886595">
    <property type="component" value="Unassembled WGS sequence"/>
</dbReference>
<reference evidence="1 2" key="1">
    <citation type="submission" date="2020-02" db="EMBL/GenBank/DDBJ databases">
        <authorList>
            <person name="Ma Q."/>
            <person name="Huang Y."/>
            <person name="Song X."/>
            <person name="Pei D."/>
        </authorList>
    </citation>
    <scope>NUCLEOTIDE SEQUENCE [LARGE SCALE GENOMIC DNA]</scope>
    <source>
        <strain evidence="1">Sxm20200214</strain>
        <tissue evidence="1">Leaf</tissue>
    </source>
</reference>
<evidence type="ECO:0000313" key="1">
    <source>
        <dbReference type="EMBL" id="KAG2239679.1"/>
    </source>
</evidence>
<keyword evidence="2" id="KW-1185">Reference proteome</keyword>
<dbReference type="EMBL" id="JAAMPC010001593">
    <property type="protein sequence ID" value="KAG2239679.1"/>
    <property type="molecule type" value="Genomic_DNA"/>
</dbReference>
<accession>A0A8X7NXH4</accession>
<proteinExistence type="predicted"/>
<organism evidence="1 2">
    <name type="scientific">Brassica carinata</name>
    <name type="common">Ethiopian mustard</name>
    <name type="synonym">Abyssinian cabbage</name>
    <dbReference type="NCBI Taxonomy" id="52824"/>
    <lineage>
        <taxon>Eukaryota</taxon>
        <taxon>Viridiplantae</taxon>
        <taxon>Streptophyta</taxon>
        <taxon>Embryophyta</taxon>
        <taxon>Tracheophyta</taxon>
        <taxon>Spermatophyta</taxon>
        <taxon>Magnoliopsida</taxon>
        <taxon>eudicotyledons</taxon>
        <taxon>Gunneridae</taxon>
        <taxon>Pentapetalae</taxon>
        <taxon>rosids</taxon>
        <taxon>malvids</taxon>
        <taxon>Brassicales</taxon>
        <taxon>Brassicaceae</taxon>
        <taxon>Brassiceae</taxon>
        <taxon>Brassica</taxon>
    </lineage>
</organism>
<gene>
    <name evidence="1" type="ORF">Bca52824_091518</name>
</gene>
<protein>
    <submittedName>
        <fullName evidence="1">Uncharacterized protein</fullName>
    </submittedName>
</protein>
<comment type="caution">
    <text evidence="1">The sequence shown here is derived from an EMBL/GenBank/DDBJ whole genome shotgun (WGS) entry which is preliminary data.</text>
</comment>
<name>A0A8X7NXH4_BRACI</name>
<dbReference type="OrthoDB" id="1062600at2759"/>
<sequence>MSQSSSLKSDAASAFTLLPEFVEAKAEFAEVNQSFKTKLVSFRSFIRKTTTCKDEVRASIRCVGRCIDKIESRLNNHTAIVHERVDRPVVSSSEDLSQDQLRSNATLLLKYFKKHTLKSHLEICESLIDAVMIEAHDCITSSEDEDTGYIFF</sequence>
<dbReference type="AlphaFoldDB" id="A0A8X7NXH4"/>